<dbReference type="EMBL" id="LBHC01000002">
    <property type="protein sequence ID" value="KLE31608.1"/>
    <property type="molecule type" value="Genomic_DNA"/>
</dbReference>
<evidence type="ECO:0000313" key="1">
    <source>
        <dbReference type="EMBL" id="KLE31608.1"/>
    </source>
</evidence>
<dbReference type="PATRIC" id="fig|502682.8.peg.1767"/>
<protein>
    <submittedName>
        <fullName evidence="1">Uncharacterized protein</fullName>
    </submittedName>
</protein>
<dbReference type="RefSeq" id="WP_047006960.1">
    <property type="nucleotide sequence ID" value="NZ_CP018097.1"/>
</dbReference>
<dbReference type="STRING" id="502682.BMF35_a0736"/>
<dbReference type="AlphaFoldDB" id="A0A0G9MQM9"/>
<dbReference type="Proteomes" id="UP000053070">
    <property type="component" value="Unassembled WGS sequence"/>
</dbReference>
<organism evidence="1 2">
    <name type="scientific">Aurantiacibacter gangjinensis</name>
    <dbReference type="NCBI Taxonomy" id="502682"/>
    <lineage>
        <taxon>Bacteria</taxon>
        <taxon>Pseudomonadati</taxon>
        <taxon>Pseudomonadota</taxon>
        <taxon>Alphaproteobacteria</taxon>
        <taxon>Sphingomonadales</taxon>
        <taxon>Erythrobacteraceae</taxon>
        <taxon>Aurantiacibacter</taxon>
    </lineage>
</organism>
<dbReference type="KEGG" id="egn:BMF35_a0736"/>
<evidence type="ECO:0000313" key="2">
    <source>
        <dbReference type="Proteomes" id="UP000053070"/>
    </source>
</evidence>
<reference evidence="1 2" key="1">
    <citation type="submission" date="2015-04" db="EMBL/GenBank/DDBJ databases">
        <title>The draft genome sequence of Erythrobacr gangjinensis K7-2.</title>
        <authorList>
            <person name="Zhuang L."/>
            <person name="Liu Y."/>
            <person name="Shao Z."/>
        </authorList>
    </citation>
    <scope>NUCLEOTIDE SEQUENCE [LARGE SCALE GENOMIC DNA]</scope>
    <source>
        <strain evidence="1 2">K7-2</strain>
    </source>
</reference>
<accession>A0A0G9MQM9</accession>
<gene>
    <name evidence="1" type="ORF">AAW01_08650</name>
</gene>
<comment type="caution">
    <text evidence="1">The sequence shown here is derived from an EMBL/GenBank/DDBJ whole genome shotgun (WGS) entry which is preliminary data.</text>
</comment>
<keyword evidence="2" id="KW-1185">Reference proteome</keyword>
<sequence>METVAIYALVALLILLMIAPPLLAAWYGYTSATFNEFPLGSMSFFSFGISAVGLVGDWFADDPSQSFTQRLVWATAVFAGGSLCWLIGFFAGHWRRRNRSVIGTRIRR</sequence>
<name>A0A0G9MQM9_9SPHN</name>
<proteinExistence type="predicted"/>